<organism evidence="5 6">
    <name type="scientific">Pseudomonas duriflava</name>
    <dbReference type="NCBI Taxonomy" id="459528"/>
    <lineage>
        <taxon>Bacteria</taxon>
        <taxon>Pseudomonadati</taxon>
        <taxon>Pseudomonadota</taxon>
        <taxon>Gammaproteobacteria</taxon>
        <taxon>Pseudomonadales</taxon>
        <taxon>Pseudomonadaceae</taxon>
        <taxon>Pseudomonas</taxon>
    </lineage>
</organism>
<comment type="caution">
    <text evidence="5">The sequence shown here is derived from an EMBL/GenBank/DDBJ whole genome shotgun (WGS) entry which is preliminary data.</text>
</comment>
<evidence type="ECO:0000256" key="1">
    <source>
        <dbReference type="ARBA" id="ARBA00023015"/>
    </source>
</evidence>
<proteinExistence type="predicted"/>
<keyword evidence="6" id="KW-1185">Reference proteome</keyword>
<dbReference type="SUPFAM" id="SSF46689">
    <property type="entry name" value="Homeodomain-like"/>
    <property type="match status" value="1"/>
</dbReference>
<reference evidence="5 6" key="1">
    <citation type="journal article" date="2015" name="Stand. Genomic Sci.">
        <title>Genomic Encyclopedia of Bacterial and Archaeal Type Strains, Phase III: the genomes of soil and plant-associated and newly described type strains.</title>
        <authorList>
            <person name="Whitman W.B."/>
            <person name="Woyke T."/>
            <person name="Klenk H.P."/>
            <person name="Zhou Y."/>
            <person name="Lilburn T.G."/>
            <person name="Beck B.J."/>
            <person name="De Vos P."/>
            <person name="Vandamme P."/>
            <person name="Eisen J.A."/>
            <person name="Garrity G."/>
            <person name="Hugenholtz P."/>
            <person name="Kyrpides N.C."/>
        </authorList>
    </citation>
    <scope>NUCLEOTIDE SEQUENCE [LARGE SCALE GENOMIC DNA]</scope>
    <source>
        <strain evidence="5 6">CGMCC 1.6858</strain>
    </source>
</reference>
<dbReference type="EMBL" id="VLKY01000002">
    <property type="protein sequence ID" value="TWI57400.1"/>
    <property type="molecule type" value="Genomic_DNA"/>
</dbReference>
<sequence>MAHRLLSSSALYHLFKAVTAMSPLQYQKQLRLQEARRLMINEGLDVSSACYRVGYESPSQFSREYSRQFGCPPSKDVNRLRYIA</sequence>
<evidence type="ECO:0000313" key="5">
    <source>
        <dbReference type="EMBL" id="TWI57400.1"/>
    </source>
</evidence>
<dbReference type="GO" id="GO:0009893">
    <property type="term" value="P:positive regulation of metabolic process"/>
    <property type="evidence" value="ECO:0007669"/>
    <property type="project" value="UniProtKB-ARBA"/>
</dbReference>
<dbReference type="Proteomes" id="UP000316905">
    <property type="component" value="Unassembled WGS sequence"/>
</dbReference>
<dbReference type="PROSITE" id="PS01124">
    <property type="entry name" value="HTH_ARAC_FAMILY_2"/>
    <property type="match status" value="1"/>
</dbReference>
<dbReference type="InterPro" id="IPR018060">
    <property type="entry name" value="HTH_AraC"/>
</dbReference>
<feature type="domain" description="HTH araC/xylS-type" evidence="4">
    <location>
        <begin position="1"/>
        <end position="79"/>
    </location>
</feature>
<dbReference type="InterPro" id="IPR018062">
    <property type="entry name" value="HTH_AraC-typ_CS"/>
</dbReference>
<dbReference type="PROSITE" id="PS00041">
    <property type="entry name" value="HTH_ARAC_FAMILY_1"/>
    <property type="match status" value="1"/>
</dbReference>
<dbReference type="Gene3D" id="1.10.10.60">
    <property type="entry name" value="Homeodomain-like"/>
    <property type="match status" value="2"/>
</dbReference>
<keyword evidence="2" id="KW-0238">DNA-binding</keyword>
<dbReference type="GO" id="GO:0043565">
    <property type="term" value="F:sequence-specific DNA binding"/>
    <property type="evidence" value="ECO:0007669"/>
    <property type="project" value="InterPro"/>
</dbReference>
<name>A0A562QMH6_9PSED</name>
<dbReference type="AlphaFoldDB" id="A0A562QMH6"/>
<keyword evidence="1" id="KW-0805">Transcription regulation</keyword>
<evidence type="ECO:0000256" key="2">
    <source>
        <dbReference type="ARBA" id="ARBA00023125"/>
    </source>
</evidence>
<dbReference type="GO" id="GO:0003700">
    <property type="term" value="F:DNA-binding transcription factor activity"/>
    <property type="evidence" value="ECO:0007669"/>
    <property type="project" value="InterPro"/>
</dbReference>
<keyword evidence="3" id="KW-0804">Transcription</keyword>
<dbReference type="PANTHER" id="PTHR43436">
    <property type="entry name" value="ARAC-FAMILY TRANSCRIPTIONAL REGULATOR"/>
    <property type="match status" value="1"/>
</dbReference>
<gene>
    <name evidence="5" type="ORF">IQ22_00616</name>
</gene>
<protein>
    <submittedName>
        <fullName evidence="5">Helix-turn-helix protein</fullName>
    </submittedName>
</protein>
<evidence type="ECO:0000313" key="6">
    <source>
        <dbReference type="Proteomes" id="UP000316905"/>
    </source>
</evidence>
<dbReference type="SMART" id="SM00342">
    <property type="entry name" value="HTH_ARAC"/>
    <property type="match status" value="1"/>
</dbReference>
<accession>A0A562QMH6</accession>
<dbReference type="Pfam" id="PF12833">
    <property type="entry name" value="HTH_18"/>
    <property type="match status" value="1"/>
</dbReference>
<evidence type="ECO:0000256" key="3">
    <source>
        <dbReference type="ARBA" id="ARBA00023163"/>
    </source>
</evidence>
<dbReference type="InterPro" id="IPR009057">
    <property type="entry name" value="Homeodomain-like_sf"/>
</dbReference>
<dbReference type="PANTHER" id="PTHR43436:SF1">
    <property type="entry name" value="TRANSCRIPTIONAL REGULATORY PROTEIN"/>
    <property type="match status" value="1"/>
</dbReference>
<evidence type="ECO:0000259" key="4">
    <source>
        <dbReference type="PROSITE" id="PS01124"/>
    </source>
</evidence>